<dbReference type="SUPFAM" id="SSF53822">
    <property type="entry name" value="Periplasmic binding protein-like I"/>
    <property type="match status" value="1"/>
</dbReference>
<evidence type="ECO:0000256" key="3">
    <source>
        <dbReference type="ARBA" id="ARBA00022729"/>
    </source>
</evidence>
<dbReference type="RefSeq" id="WP_378534224.1">
    <property type="nucleotide sequence ID" value="NZ_JBHSBH010000010.1"/>
</dbReference>
<comment type="subcellular location">
    <subcellularLocation>
        <location evidence="1">Cell envelope</location>
    </subcellularLocation>
</comment>
<dbReference type="CDD" id="cd19973">
    <property type="entry name" value="PBP1_ABC_sugar_binding-like"/>
    <property type="match status" value="1"/>
</dbReference>
<dbReference type="EMBL" id="JBHSBH010000010">
    <property type="protein sequence ID" value="MFC3997337.1"/>
    <property type="molecule type" value="Genomic_DNA"/>
</dbReference>
<reference evidence="7" key="1">
    <citation type="journal article" date="2019" name="Int. J. Syst. Evol. Microbiol.">
        <title>The Global Catalogue of Microorganisms (GCM) 10K type strain sequencing project: providing services to taxonomists for standard genome sequencing and annotation.</title>
        <authorList>
            <consortium name="The Broad Institute Genomics Platform"/>
            <consortium name="The Broad Institute Genome Sequencing Center for Infectious Disease"/>
            <person name="Wu L."/>
            <person name="Ma J."/>
        </authorList>
    </citation>
    <scope>NUCLEOTIDE SEQUENCE [LARGE SCALE GENOMIC DNA]</scope>
    <source>
        <strain evidence="7">TBRC 1826</strain>
    </source>
</reference>
<accession>A0ABV8FNB7</accession>
<name>A0ABV8FNB7_9ACTN</name>
<keyword evidence="7" id="KW-1185">Reference proteome</keyword>
<dbReference type="Gene3D" id="3.40.50.2300">
    <property type="match status" value="2"/>
</dbReference>
<dbReference type="PANTHER" id="PTHR46847:SF1">
    <property type="entry name" value="D-ALLOSE-BINDING PERIPLASMIC PROTEIN-RELATED"/>
    <property type="match status" value="1"/>
</dbReference>
<comment type="caution">
    <text evidence="6">The sequence shown here is derived from an EMBL/GenBank/DDBJ whole genome shotgun (WGS) entry which is preliminary data.</text>
</comment>
<dbReference type="Pfam" id="PF13407">
    <property type="entry name" value="Peripla_BP_4"/>
    <property type="match status" value="1"/>
</dbReference>
<protein>
    <submittedName>
        <fullName evidence="6">Sugar ABC transporter substrate-binding protein</fullName>
    </submittedName>
</protein>
<feature type="domain" description="Periplasmic binding protein" evidence="5">
    <location>
        <begin position="41"/>
        <end position="311"/>
    </location>
</feature>
<dbReference type="PANTHER" id="PTHR46847">
    <property type="entry name" value="D-ALLOSE-BINDING PERIPLASMIC PROTEIN-RELATED"/>
    <property type="match status" value="1"/>
</dbReference>
<gene>
    <name evidence="6" type="ORF">ACFOVU_15510</name>
</gene>
<dbReference type="InterPro" id="IPR025997">
    <property type="entry name" value="SBP_2_dom"/>
</dbReference>
<dbReference type="Proteomes" id="UP001595847">
    <property type="component" value="Unassembled WGS sequence"/>
</dbReference>
<feature type="chain" id="PRO_5046752364" evidence="4">
    <location>
        <begin position="35"/>
        <end position="352"/>
    </location>
</feature>
<evidence type="ECO:0000256" key="1">
    <source>
        <dbReference type="ARBA" id="ARBA00004196"/>
    </source>
</evidence>
<feature type="signal peptide" evidence="4">
    <location>
        <begin position="1"/>
        <end position="34"/>
    </location>
</feature>
<keyword evidence="3 4" id="KW-0732">Signal</keyword>
<comment type="similarity">
    <text evidence="2">Belongs to the bacterial solute-binding protein 2 family.</text>
</comment>
<dbReference type="InterPro" id="IPR028082">
    <property type="entry name" value="Peripla_BP_I"/>
</dbReference>
<evidence type="ECO:0000256" key="4">
    <source>
        <dbReference type="SAM" id="SignalP"/>
    </source>
</evidence>
<proteinExistence type="inferred from homology"/>
<evidence type="ECO:0000256" key="2">
    <source>
        <dbReference type="ARBA" id="ARBA00007639"/>
    </source>
</evidence>
<evidence type="ECO:0000259" key="5">
    <source>
        <dbReference type="Pfam" id="PF13407"/>
    </source>
</evidence>
<sequence>MPSTPHPVRGSLLPLTGAALTLVLALTACGGGSADDGEALVGLVTKTDTNPFFVKMREGAQAAAEEHGISLQTYAGQHDGDNEGQVQAVENLIAAGAEGLLITPNDSEAIVPILDRARDSGMLVIALDTPTDPADAVDATFATDNFLAGELIGQWASARFEAEGEEARIAMLDLNPNPTEVDIDRDQGFLSGFGIDIADEGIIGDEDDPRVSGHEITEGAEEGGRQAMENLLQRDPEINLAYTANEPAAAGAYEAIEAAGRQDDITVVSVDGGCPGVDNVGSGVIDATSMQFPLVMAEDGVAAVAEYAQSGQLPQNTEGKDFVDTGVRLITDEPVDGVESEDSAWGQENCWG</sequence>
<organism evidence="6 7">
    <name type="scientific">Nocardiopsis sediminis</name>
    <dbReference type="NCBI Taxonomy" id="1778267"/>
    <lineage>
        <taxon>Bacteria</taxon>
        <taxon>Bacillati</taxon>
        <taxon>Actinomycetota</taxon>
        <taxon>Actinomycetes</taxon>
        <taxon>Streptosporangiales</taxon>
        <taxon>Nocardiopsidaceae</taxon>
        <taxon>Nocardiopsis</taxon>
    </lineage>
</organism>
<evidence type="ECO:0000313" key="7">
    <source>
        <dbReference type="Proteomes" id="UP001595847"/>
    </source>
</evidence>
<evidence type="ECO:0000313" key="6">
    <source>
        <dbReference type="EMBL" id="MFC3997337.1"/>
    </source>
</evidence>